<gene>
    <name evidence="2" type="ORF">VB248_00495</name>
</gene>
<accession>A0ABU5Q435</accession>
<keyword evidence="1" id="KW-1133">Transmembrane helix</keyword>
<feature type="transmembrane region" description="Helical" evidence="1">
    <location>
        <begin position="105"/>
        <end position="128"/>
    </location>
</feature>
<name>A0ABU5Q435_9BACT</name>
<evidence type="ECO:0000256" key="1">
    <source>
        <dbReference type="SAM" id="Phobius"/>
    </source>
</evidence>
<sequence>MTPRNIVPQIFTFIFYLLLQIFFVRQLVFFNYAFCFVYVATIILLPFDTSRVQLILLGFVAGMLVDVFYNTIGANAAAMTLIAYLRQPVLTLLVPQRGYDERQILSLKSMGASWFLSYVVILTMIHHFVLFSLEASNFGLIVPILMKVIASTIFTTLVIIIIQFFRKD</sequence>
<feature type="transmembrane region" description="Helical" evidence="1">
    <location>
        <begin position="29"/>
        <end position="47"/>
    </location>
</feature>
<dbReference type="Proteomes" id="UP001302949">
    <property type="component" value="Unassembled WGS sequence"/>
</dbReference>
<keyword evidence="3" id="KW-1185">Reference proteome</keyword>
<dbReference type="RefSeq" id="WP_323294770.1">
    <property type="nucleotide sequence ID" value="NZ_JAYFUM010000001.1"/>
</dbReference>
<feature type="transmembrane region" description="Helical" evidence="1">
    <location>
        <begin position="140"/>
        <end position="165"/>
    </location>
</feature>
<evidence type="ECO:0000313" key="3">
    <source>
        <dbReference type="Proteomes" id="UP001302949"/>
    </source>
</evidence>
<keyword evidence="1" id="KW-0812">Transmembrane</keyword>
<evidence type="ECO:0000313" key="2">
    <source>
        <dbReference type="EMBL" id="MEA5137585.1"/>
    </source>
</evidence>
<protein>
    <recommendedName>
        <fullName evidence="4">Rod shape-determining protein MreD</fullName>
    </recommendedName>
</protein>
<dbReference type="EMBL" id="JAYFUM010000001">
    <property type="protein sequence ID" value="MEA5137585.1"/>
    <property type="molecule type" value="Genomic_DNA"/>
</dbReference>
<comment type="caution">
    <text evidence="2">The sequence shown here is derived from an EMBL/GenBank/DDBJ whole genome shotgun (WGS) entry which is preliminary data.</text>
</comment>
<keyword evidence="1" id="KW-0472">Membrane</keyword>
<evidence type="ECO:0008006" key="4">
    <source>
        <dbReference type="Google" id="ProtNLM"/>
    </source>
</evidence>
<proteinExistence type="predicted"/>
<feature type="transmembrane region" description="Helical" evidence="1">
    <location>
        <begin position="6"/>
        <end position="24"/>
    </location>
</feature>
<reference evidence="2 3" key="1">
    <citation type="submission" date="2023-12" db="EMBL/GenBank/DDBJ databases">
        <title>Novel species of the genus Arcicella isolated from rivers.</title>
        <authorList>
            <person name="Lu H."/>
        </authorList>
    </citation>
    <scope>NUCLEOTIDE SEQUENCE [LARGE SCALE GENOMIC DNA]</scope>
    <source>
        <strain evidence="2 3">KCTC 23307</strain>
    </source>
</reference>
<organism evidence="2 3">
    <name type="scientific">Arcicella rigui</name>
    <dbReference type="NCBI Taxonomy" id="797020"/>
    <lineage>
        <taxon>Bacteria</taxon>
        <taxon>Pseudomonadati</taxon>
        <taxon>Bacteroidota</taxon>
        <taxon>Cytophagia</taxon>
        <taxon>Cytophagales</taxon>
        <taxon>Flectobacillaceae</taxon>
        <taxon>Arcicella</taxon>
    </lineage>
</organism>